<dbReference type="AlphaFoldDB" id="A0A3L6ST64"/>
<comment type="caution">
    <text evidence="1">The sequence shown here is derived from an EMBL/GenBank/DDBJ whole genome shotgun (WGS) entry which is preliminary data.</text>
</comment>
<evidence type="ECO:0008006" key="3">
    <source>
        <dbReference type="Google" id="ProtNLM"/>
    </source>
</evidence>
<dbReference type="Gene3D" id="3.80.10.10">
    <property type="entry name" value="Ribonuclease Inhibitor"/>
    <property type="match status" value="1"/>
</dbReference>
<protein>
    <recommendedName>
        <fullName evidence="3">F-box/LRR-repeat protein</fullName>
    </recommendedName>
</protein>
<dbReference type="EMBL" id="PQIB02000004">
    <property type="protein sequence ID" value="RLN25290.1"/>
    <property type="molecule type" value="Genomic_DNA"/>
</dbReference>
<dbReference type="Proteomes" id="UP000275267">
    <property type="component" value="Unassembled WGS sequence"/>
</dbReference>
<dbReference type="InterPro" id="IPR032675">
    <property type="entry name" value="LRR_dom_sf"/>
</dbReference>
<dbReference type="STRING" id="4540.A0A3L6ST64"/>
<organism evidence="1 2">
    <name type="scientific">Panicum miliaceum</name>
    <name type="common">Proso millet</name>
    <name type="synonym">Broomcorn millet</name>
    <dbReference type="NCBI Taxonomy" id="4540"/>
    <lineage>
        <taxon>Eukaryota</taxon>
        <taxon>Viridiplantae</taxon>
        <taxon>Streptophyta</taxon>
        <taxon>Embryophyta</taxon>
        <taxon>Tracheophyta</taxon>
        <taxon>Spermatophyta</taxon>
        <taxon>Magnoliopsida</taxon>
        <taxon>Liliopsida</taxon>
        <taxon>Poales</taxon>
        <taxon>Poaceae</taxon>
        <taxon>PACMAD clade</taxon>
        <taxon>Panicoideae</taxon>
        <taxon>Panicodae</taxon>
        <taxon>Paniceae</taxon>
        <taxon>Panicinae</taxon>
        <taxon>Panicum</taxon>
        <taxon>Panicum sect. Panicum</taxon>
    </lineage>
</organism>
<sequence length="143" mass="16015">MARAAVDRSAGRCESYRGPADPHFLVYLAARSPSLRSLEVTSRLYLPVYFLDKVITKLPMLERLVLRSGLVLKATLRALLDHCPRLELLDAGGCFMADVMGSRMRARCERTIRDLTLPLRGRLAACCSLCLTRANKFAEENDD</sequence>
<name>A0A3L6ST64_PANMI</name>
<dbReference type="OrthoDB" id="656394at2759"/>
<proteinExistence type="predicted"/>
<dbReference type="PANTHER" id="PTHR38926">
    <property type="entry name" value="F-BOX DOMAIN CONTAINING PROTEIN, EXPRESSED"/>
    <property type="match status" value="1"/>
</dbReference>
<keyword evidence="2" id="KW-1185">Reference proteome</keyword>
<reference evidence="2" key="1">
    <citation type="journal article" date="2019" name="Nat. Commun.">
        <title>The genome of broomcorn millet.</title>
        <authorList>
            <person name="Zou C."/>
            <person name="Miki D."/>
            <person name="Li D."/>
            <person name="Tang Q."/>
            <person name="Xiao L."/>
            <person name="Rajput S."/>
            <person name="Deng P."/>
            <person name="Jia W."/>
            <person name="Huang R."/>
            <person name="Zhang M."/>
            <person name="Sun Y."/>
            <person name="Hu J."/>
            <person name="Fu X."/>
            <person name="Schnable P.S."/>
            <person name="Li F."/>
            <person name="Zhang H."/>
            <person name="Feng B."/>
            <person name="Zhu X."/>
            <person name="Liu R."/>
            <person name="Schnable J.C."/>
            <person name="Zhu J.-K."/>
            <person name="Zhang H."/>
        </authorList>
    </citation>
    <scope>NUCLEOTIDE SEQUENCE [LARGE SCALE GENOMIC DNA]</scope>
</reference>
<accession>A0A3L6ST64</accession>
<evidence type="ECO:0000313" key="2">
    <source>
        <dbReference type="Proteomes" id="UP000275267"/>
    </source>
</evidence>
<gene>
    <name evidence="1" type="ORF">C2845_PM07G40370</name>
</gene>
<dbReference type="PANTHER" id="PTHR38926:SF69">
    <property type="entry name" value="F-BOX DOMAIN-CONTAINING PROTEIN"/>
    <property type="match status" value="1"/>
</dbReference>
<dbReference type="SUPFAM" id="SSF52047">
    <property type="entry name" value="RNI-like"/>
    <property type="match status" value="1"/>
</dbReference>
<evidence type="ECO:0000313" key="1">
    <source>
        <dbReference type="EMBL" id="RLN25290.1"/>
    </source>
</evidence>